<dbReference type="PANTHER" id="PTHR10894:SF0">
    <property type="entry name" value="NUCLEOLAR PROTEIN 56"/>
    <property type="match status" value="1"/>
</dbReference>
<evidence type="ECO:0000256" key="1">
    <source>
        <dbReference type="ARBA" id="ARBA00004604"/>
    </source>
</evidence>
<dbReference type="Proteomes" id="UP000185944">
    <property type="component" value="Unassembled WGS sequence"/>
</dbReference>
<comment type="caution">
    <text evidence="7">The sequence shown here is derived from an EMBL/GenBank/DDBJ whole genome shotgun (WGS) entry which is preliminary data.</text>
</comment>
<evidence type="ECO:0000256" key="3">
    <source>
        <dbReference type="ARBA" id="ARBA00022517"/>
    </source>
</evidence>
<dbReference type="Gene3D" id="1.10.246.90">
    <property type="entry name" value="Nop domain"/>
    <property type="match status" value="1"/>
</dbReference>
<feature type="domain" description="Nop" evidence="6">
    <location>
        <begin position="257"/>
        <end position="378"/>
    </location>
</feature>
<dbReference type="FunFam" id="1.10.246.90:FF:000005">
    <property type="entry name" value="Nucleolar protein 5, putative"/>
    <property type="match status" value="1"/>
</dbReference>
<dbReference type="InterPro" id="IPR042239">
    <property type="entry name" value="Nop_C"/>
</dbReference>
<dbReference type="OrthoDB" id="6780543at2759"/>
<dbReference type="RefSeq" id="XP_067544381.1">
    <property type="nucleotide sequence ID" value="XM_067688284.1"/>
</dbReference>
<dbReference type="PROSITE" id="PS51358">
    <property type="entry name" value="NOP"/>
    <property type="match status" value="1"/>
</dbReference>
<dbReference type="EMBL" id="LTDL01000040">
    <property type="protein sequence ID" value="OAG29733.1"/>
    <property type="molecule type" value="Genomic_DNA"/>
</dbReference>
<dbReference type="GO" id="GO:0042254">
    <property type="term" value="P:ribosome biogenesis"/>
    <property type="evidence" value="ECO:0007669"/>
    <property type="project" value="UniProtKB-KW"/>
</dbReference>
<dbReference type="SMART" id="SM00931">
    <property type="entry name" value="NOSIC"/>
    <property type="match status" value="1"/>
</dbReference>
<gene>
    <name evidence="7" type="ORF">NEDG_00866</name>
</gene>
<protein>
    <submittedName>
        <fullName evidence="7">Nucleolar protein 58</fullName>
    </submittedName>
</protein>
<keyword evidence="8" id="KW-1185">Reference proteome</keyword>
<dbReference type="Pfam" id="PF01798">
    <property type="entry name" value="Nop"/>
    <property type="match status" value="1"/>
</dbReference>
<dbReference type="InterPro" id="IPR002687">
    <property type="entry name" value="Nop_dom"/>
</dbReference>
<dbReference type="Gene3D" id="1.10.287.4070">
    <property type="match status" value="1"/>
</dbReference>
<keyword evidence="4" id="KW-0539">Nucleus</keyword>
<comment type="subcellular location">
    <subcellularLocation>
        <location evidence="1">Nucleus</location>
        <location evidence="1">Nucleolus</location>
    </subcellularLocation>
</comment>
<dbReference type="GO" id="GO:0031428">
    <property type="term" value="C:box C/D methylation guide snoRNP complex"/>
    <property type="evidence" value="ECO:0007669"/>
    <property type="project" value="InterPro"/>
</dbReference>
<feature type="region of interest" description="Disordered" evidence="5">
    <location>
        <begin position="375"/>
        <end position="415"/>
    </location>
</feature>
<organism evidence="7 8">
    <name type="scientific">Nematocida displodere</name>
    <dbReference type="NCBI Taxonomy" id="1805483"/>
    <lineage>
        <taxon>Eukaryota</taxon>
        <taxon>Fungi</taxon>
        <taxon>Fungi incertae sedis</taxon>
        <taxon>Microsporidia</taxon>
        <taxon>Nematocida</taxon>
    </lineage>
</organism>
<dbReference type="InterPro" id="IPR045056">
    <property type="entry name" value="Nop56/Nop58"/>
</dbReference>
<comment type="similarity">
    <text evidence="2">Belongs to the NOP5/NOP56 family.</text>
</comment>
<dbReference type="VEuPathDB" id="MicrosporidiaDB:NEDG_00866"/>
<dbReference type="AlphaFoldDB" id="A0A177ECQ1"/>
<proteinExistence type="inferred from homology"/>
<dbReference type="InterPro" id="IPR012976">
    <property type="entry name" value="NOSIC"/>
</dbReference>
<evidence type="ECO:0000313" key="7">
    <source>
        <dbReference type="EMBL" id="OAG29733.1"/>
    </source>
</evidence>
<dbReference type="SUPFAM" id="SSF89124">
    <property type="entry name" value="Nop domain"/>
    <property type="match status" value="1"/>
</dbReference>
<keyword evidence="3" id="KW-0690">Ribosome biogenesis</keyword>
<evidence type="ECO:0000256" key="4">
    <source>
        <dbReference type="ARBA" id="ARBA00023242"/>
    </source>
</evidence>
<accession>A0A177ECQ1</accession>
<evidence type="ECO:0000256" key="5">
    <source>
        <dbReference type="SAM" id="MobiDB-lite"/>
    </source>
</evidence>
<dbReference type="InterPro" id="IPR036070">
    <property type="entry name" value="Nop_dom_sf"/>
</dbReference>
<evidence type="ECO:0000313" key="8">
    <source>
        <dbReference type="Proteomes" id="UP000185944"/>
    </source>
</evidence>
<evidence type="ECO:0000259" key="6">
    <source>
        <dbReference type="PROSITE" id="PS51358"/>
    </source>
</evidence>
<dbReference type="STRING" id="1805483.A0A177ECQ1"/>
<evidence type="ECO:0000256" key="2">
    <source>
        <dbReference type="ARBA" id="ARBA00009211"/>
    </source>
</evidence>
<dbReference type="GeneID" id="93647216"/>
<dbReference type="GO" id="GO:0030515">
    <property type="term" value="F:snoRNA binding"/>
    <property type="evidence" value="ECO:0007669"/>
    <property type="project" value="InterPro"/>
</dbReference>
<name>A0A177ECQ1_9MICR</name>
<dbReference type="PANTHER" id="PTHR10894">
    <property type="entry name" value="NUCLEOLAR PROTEIN 5 NUCLEOLAR PROTEIN NOP5 NOP58"/>
    <property type="match status" value="1"/>
</dbReference>
<dbReference type="GO" id="GO:0032040">
    <property type="term" value="C:small-subunit processome"/>
    <property type="evidence" value="ECO:0007669"/>
    <property type="project" value="InterPro"/>
</dbReference>
<sequence length="415" mass="46196">MHVLHETPIGYALFKSSPLELEELKRFASSKEAVEVFVLASSGSVPENLIEMLAGKGISLLGISNGKIAEEVEAQLKARGETVKVQTGEAVEETSREIQKRLPELLSIKARDLGRSSLLLAHALAREKLNMSAQQLDLVVVQSIGVLDKLDKDINNKSMRIREWYGMHFPELGEMIPDNFRYLRVLRKQLSKDGDESYDDINNENEEEIKEAMKKTIGGEIDTEDESILKDTVDSVLQMYATRESLQAHLYNRMEQIAPNLLELVGDHMGARLIAHAGSLAELARKPASTIQVMGAEKALFKAMKEKGNTPKYGYIFNSTYVGQAPLELKGQVARTLAAKIALASRCDAYDEEEDSERGSFGRKAREDVEKRVKALTQKKKTAKKIEPRSTSKFAVKRPSPASHSPSSFKKHRSG</sequence>
<reference evidence="7 8" key="1">
    <citation type="submission" date="2016-02" db="EMBL/GenBank/DDBJ databases">
        <title>Discovery of a natural microsporidian pathogen with a broad tissue tropism in Caenorhabditis elegans.</title>
        <authorList>
            <person name="Luallen R.J."/>
            <person name="Reinke A.W."/>
            <person name="Tong L."/>
            <person name="Botts M.R."/>
            <person name="Felix M.-A."/>
            <person name="Troemel E.R."/>
        </authorList>
    </citation>
    <scope>NUCLEOTIDE SEQUENCE [LARGE SCALE GENOMIC DNA]</scope>
    <source>
        <strain evidence="7 8">JUm2807</strain>
    </source>
</reference>